<dbReference type="InterPro" id="IPR036291">
    <property type="entry name" value="NAD(P)-bd_dom_sf"/>
</dbReference>
<keyword evidence="6" id="KW-0560">Oxidoreductase</keyword>
<dbReference type="RefSeq" id="WP_003584421.1">
    <property type="nucleotide sequence ID" value="NZ_JH719395.1"/>
</dbReference>
<dbReference type="InterPro" id="IPR005913">
    <property type="entry name" value="dTDP_dehydrorham_reduct"/>
</dbReference>
<evidence type="ECO:0000256" key="1">
    <source>
        <dbReference type="ARBA" id="ARBA00004781"/>
    </source>
</evidence>
<evidence type="ECO:0000256" key="3">
    <source>
        <dbReference type="ARBA" id="ARBA00012929"/>
    </source>
</evidence>
<evidence type="ECO:0000313" key="8">
    <source>
        <dbReference type="EMBL" id="EJC82687.1"/>
    </source>
</evidence>
<comment type="similarity">
    <text evidence="2 6">Belongs to the dTDP-4-dehydrorhamnose reductase family.</text>
</comment>
<sequence length="304" mass="33867">MEKPSGDKIMRILILGGDGMLGHRLLLSLRDCHTVKVTVRRALAEYEVYGIFDRSNAFDQVDLRDPSRVCEVMSEFSPDLVVNAAGIVKQRDAASEALVSIEINSVLPHRLADYCRSVGAYFIHFSTDCVFRGDKGGYSETDIPDAVDLYGRTKLLGEVADDHCITLRTSIIGLELHRKTSLVEWFLRQTGEIKGYSRAIFTGITTTEAARLVDFLTPRLGTLSGIYNAASQPIAKYDLLLSLSEKMGRTDVRVVPDSSFHCDRSLLNDRLAEKTGYSPPCWDAMLEELARLIRDRQALNTTSV</sequence>
<dbReference type="AlphaFoldDB" id="J0CGS4"/>
<evidence type="ECO:0000256" key="6">
    <source>
        <dbReference type="RuleBase" id="RU364082"/>
    </source>
</evidence>
<dbReference type="Gene3D" id="3.40.50.720">
    <property type="entry name" value="NAD(P)-binding Rossmann-like Domain"/>
    <property type="match status" value="1"/>
</dbReference>
<evidence type="ECO:0000313" key="9">
    <source>
        <dbReference type="Proteomes" id="UP000005732"/>
    </source>
</evidence>
<dbReference type="PANTHER" id="PTHR10491:SF4">
    <property type="entry name" value="METHIONINE ADENOSYLTRANSFERASE 2 SUBUNIT BETA"/>
    <property type="match status" value="1"/>
</dbReference>
<dbReference type="InterPro" id="IPR029903">
    <property type="entry name" value="RmlD-like-bd"/>
</dbReference>
<feature type="domain" description="RmlD-like substrate binding" evidence="7">
    <location>
        <begin position="10"/>
        <end position="170"/>
    </location>
</feature>
<organism evidence="8 9">
    <name type="scientific">Rhizobium leguminosarum bv. trifolii WSM2297</name>
    <dbReference type="NCBI Taxonomy" id="754762"/>
    <lineage>
        <taxon>Bacteria</taxon>
        <taxon>Pseudomonadati</taxon>
        <taxon>Pseudomonadota</taxon>
        <taxon>Alphaproteobacteria</taxon>
        <taxon>Hyphomicrobiales</taxon>
        <taxon>Rhizobiaceae</taxon>
        <taxon>Rhizobium/Agrobacterium group</taxon>
        <taxon>Rhizobium</taxon>
    </lineage>
</organism>
<dbReference type="CDD" id="cd05254">
    <property type="entry name" value="dTDP_HR_like_SDR_e"/>
    <property type="match status" value="1"/>
</dbReference>
<dbReference type="PANTHER" id="PTHR10491">
    <property type="entry name" value="DTDP-4-DEHYDRORHAMNOSE REDUCTASE"/>
    <property type="match status" value="1"/>
</dbReference>
<dbReference type="GO" id="GO:0005829">
    <property type="term" value="C:cytosol"/>
    <property type="evidence" value="ECO:0007669"/>
    <property type="project" value="TreeGrafter"/>
</dbReference>
<accession>J0CGS4</accession>
<comment type="function">
    <text evidence="6">Catalyzes the reduction of dTDP-6-deoxy-L-lyxo-4-hexulose to yield dTDP-L-rhamnose.</text>
</comment>
<dbReference type="GO" id="GO:0019305">
    <property type="term" value="P:dTDP-rhamnose biosynthetic process"/>
    <property type="evidence" value="ECO:0007669"/>
    <property type="project" value="UniProtKB-UniPathway"/>
</dbReference>
<name>J0CGS4_RHILT</name>
<evidence type="ECO:0000256" key="5">
    <source>
        <dbReference type="ARBA" id="ARBA00048200"/>
    </source>
</evidence>
<keyword evidence="6" id="KW-0521">NADP</keyword>
<comment type="catalytic activity">
    <reaction evidence="5 6">
        <text>dTDP-beta-L-rhamnose + NADP(+) = dTDP-4-dehydro-beta-L-rhamnose + NADPH + H(+)</text>
        <dbReference type="Rhea" id="RHEA:21796"/>
        <dbReference type="ChEBI" id="CHEBI:15378"/>
        <dbReference type="ChEBI" id="CHEBI:57510"/>
        <dbReference type="ChEBI" id="CHEBI:57783"/>
        <dbReference type="ChEBI" id="CHEBI:58349"/>
        <dbReference type="ChEBI" id="CHEBI:62830"/>
        <dbReference type="EC" id="1.1.1.133"/>
    </reaction>
</comment>
<evidence type="ECO:0000256" key="4">
    <source>
        <dbReference type="ARBA" id="ARBA00017099"/>
    </source>
</evidence>
<dbReference type="EC" id="1.1.1.133" evidence="3 6"/>
<gene>
    <name evidence="8" type="ORF">Rleg4DRAFT_4412</name>
</gene>
<comment type="cofactor">
    <cofactor evidence="6">
        <name>Mg(2+)</name>
        <dbReference type="ChEBI" id="CHEBI:18420"/>
    </cofactor>
    <text evidence="6">Binds 1 Mg(2+) ion per monomer.</text>
</comment>
<dbReference type="Proteomes" id="UP000005732">
    <property type="component" value="Unassembled WGS sequence"/>
</dbReference>
<proteinExistence type="inferred from homology"/>
<comment type="pathway">
    <text evidence="1 6">Carbohydrate biosynthesis; dTDP-L-rhamnose biosynthesis.</text>
</comment>
<dbReference type="Pfam" id="PF04321">
    <property type="entry name" value="RmlD_sub_bind"/>
    <property type="match status" value="1"/>
</dbReference>
<dbReference type="HOGENOM" id="CLU_045518_2_2_5"/>
<dbReference type="GO" id="GO:0008831">
    <property type="term" value="F:dTDP-4-dehydrorhamnose reductase activity"/>
    <property type="evidence" value="ECO:0007669"/>
    <property type="project" value="UniProtKB-EC"/>
</dbReference>
<dbReference type="EMBL" id="JH719395">
    <property type="protein sequence ID" value="EJC82687.1"/>
    <property type="molecule type" value="Genomic_DNA"/>
</dbReference>
<dbReference type="SUPFAM" id="SSF51735">
    <property type="entry name" value="NAD(P)-binding Rossmann-fold domains"/>
    <property type="match status" value="1"/>
</dbReference>
<reference evidence="8 9" key="1">
    <citation type="submission" date="2012-02" db="EMBL/GenBank/DDBJ databases">
        <title>Improved High-Quality Draft Sequence of Rhizobium leguminosarum bv. trifolii WSM2297.</title>
        <authorList>
            <consortium name="US DOE Joint Genome Institute"/>
            <person name="Lucas S."/>
            <person name="Han J."/>
            <person name="Lapidus A."/>
            <person name="Cheng J.-F."/>
            <person name="Goodwin L."/>
            <person name="Pitluck S."/>
            <person name="Peters L."/>
            <person name="Ovchinnikova G."/>
            <person name="Zhang X."/>
            <person name="Detter J.C."/>
            <person name="Han C."/>
            <person name="Tapia R."/>
            <person name="Land M."/>
            <person name="Hauser L."/>
            <person name="Kyrpides N."/>
            <person name="Ivanova N."/>
            <person name="Pagani I."/>
            <person name="Brau L."/>
            <person name="Yates R."/>
            <person name="O'Hara G."/>
            <person name="Rui T."/>
            <person name="Howieson J."/>
            <person name="Reeve W."/>
            <person name="Woyke T."/>
        </authorList>
    </citation>
    <scope>NUCLEOTIDE SEQUENCE [LARGE SCALE GENOMIC DNA]</scope>
    <source>
        <strain evidence="8 9">WSM2297</strain>
    </source>
</reference>
<dbReference type="UniPathway" id="UPA00124"/>
<evidence type="ECO:0000259" key="7">
    <source>
        <dbReference type="Pfam" id="PF04321"/>
    </source>
</evidence>
<evidence type="ECO:0000256" key="2">
    <source>
        <dbReference type="ARBA" id="ARBA00010944"/>
    </source>
</evidence>
<protein>
    <recommendedName>
        <fullName evidence="4 6">dTDP-4-dehydrorhamnose reductase</fullName>
        <ecNumber evidence="3 6">1.1.1.133</ecNumber>
    </recommendedName>
</protein>